<keyword evidence="3 7" id="KW-0812">Transmembrane</keyword>
<feature type="transmembrane region" description="Helical" evidence="7">
    <location>
        <begin position="186"/>
        <end position="204"/>
    </location>
</feature>
<dbReference type="NCBIfam" id="TIGR00813">
    <property type="entry name" value="sss"/>
    <property type="match status" value="1"/>
</dbReference>
<feature type="transmembrane region" description="Helical" evidence="7">
    <location>
        <begin position="435"/>
        <end position="457"/>
    </location>
</feature>
<dbReference type="EnsemblMetazoa" id="HelroT174005">
    <property type="protein sequence ID" value="HelroP174005"/>
    <property type="gene ID" value="HelroG174005"/>
</dbReference>
<keyword evidence="4 7" id="KW-1133">Transmembrane helix</keyword>
<dbReference type="KEGG" id="hro:HELRODRAFT_174005"/>
<dbReference type="Gene3D" id="1.20.1730.10">
    <property type="entry name" value="Sodium/glucose cotransporter"/>
    <property type="match status" value="1"/>
</dbReference>
<evidence type="ECO:0000313" key="10">
    <source>
        <dbReference type="Proteomes" id="UP000015101"/>
    </source>
</evidence>
<feature type="transmembrane region" description="Helical" evidence="7">
    <location>
        <begin position="649"/>
        <end position="672"/>
    </location>
</feature>
<feature type="transmembrane region" description="Helical" evidence="7">
    <location>
        <begin position="358"/>
        <end position="378"/>
    </location>
</feature>
<dbReference type="CTD" id="20204768"/>
<dbReference type="PROSITE" id="PS00457">
    <property type="entry name" value="NA_SOLUT_SYMP_2"/>
    <property type="match status" value="1"/>
</dbReference>
<evidence type="ECO:0000256" key="6">
    <source>
        <dbReference type="RuleBase" id="RU362091"/>
    </source>
</evidence>
<dbReference type="FunFam" id="1.20.1730.10:FF:000043">
    <property type="entry name" value="Uncharacterized protein"/>
    <property type="match status" value="1"/>
</dbReference>
<dbReference type="GO" id="GO:0005412">
    <property type="term" value="F:D-glucose:sodium symporter activity"/>
    <property type="evidence" value="ECO:0000318"/>
    <property type="project" value="GO_Central"/>
</dbReference>
<feature type="transmembrane region" description="Helical" evidence="7">
    <location>
        <begin position="292"/>
        <end position="314"/>
    </location>
</feature>
<gene>
    <name evidence="9" type="primary">20204768</name>
    <name evidence="8" type="ORF">HELRODRAFT_174005</name>
</gene>
<dbReference type="Proteomes" id="UP000015101">
    <property type="component" value="Unassembled WGS sequence"/>
</dbReference>
<feature type="transmembrane region" description="Helical" evidence="7">
    <location>
        <begin position="464"/>
        <end position="486"/>
    </location>
</feature>
<feature type="transmembrane region" description="Helical" evidence="7">
    <location>
        <begin position="6"/>
        <end position="29"/>
    </location>
</feature>
<evidence type="ECO:0008006" key="11">
    <source>
        <dbReference type="Google" id="ProtNLM"/>
    </source>
</evidence>
<protein>
    <recommendedName>
        <fullName evidence="11">Sodium/glucose cotransporter 4</fullName>
    </recommendedName>
</protein>
<evidence type="ECO:0000313" key="8">
    <source>
        <dbReference type="EMBL" id="ESO03117.1"/>
    </source>
</evidence>
<feature type="transmembrane region" description="Helical" evidence="7">
    <location>
        <begin position="83"/>
        <end position="102"/>
    </location>
</feature>
<dbReference type="OrthoDB" id="6132759at2759"/>
<dbReference type="InterPro" id="IPR038377">
    <property type="entry name" value="Na/Glc_symporter_sf"/>
</dbReference>
<evidence type="ECO:0000256" key="3">
    <source>
        <dbReference type="ARBA" id="ARBA00022692"/>
    </source>
</evidence>
<reference evidence="9" key="3">
    <citation type="submission" date="2015-06" db="UniProtKB">
        <authorList>
            <consortium name="EnsemblMetazoa"/>
        </authorList>
    </citation>
    <scope>IDENTIFICATION</scope>
</reference>
<keyword evidence="5 7" id="KW-0472">Membrane</keyword>
<comment type="subcellular location">
    <subcellularLocation>
        <location evidence="1">Membrane</location>
        <topology evidence="1">Multi-pass membrane protein</topology>
    </subcellularLocation>
</comment>
<dbReference type="RefSeq" id="XP_009018810.1">
    <property type="nucleotide sequence ID" value="XM_009020562.1"/>
</dbReference>
<evidence type="ECO:0000256" key="4">
    <source>
        <dbReference type="ARBA" id="ARBA00022989"/>
    </source>
</evidence>
<dbReference type="AlphaFoldDB" id="T1F7G9"/>
<keyword evidence="10" id="KW-1185">Reference proteome</keyword>
<dbReference type="GO" id="GO:0005886">
    <property type="term" value="C:plasma membrane"/>
    <property type="evidence" value="ECO:0000318"/>
    <property type="project" value="GO_Central"/>
</dbReference>
<evidence type="ECO:0000256" key="7">
    <source>
        <dbReference type="SAM" id="Phobius"/>
    </source>
</evidence>
<feature type="transmembrane region" description="Helical" evidence="7">
    <location>
        <begin position="155"/>
        <end position="174"/>
    </location>
</feature>
<dbReference type="InterPro" id="IPR018212">
    <property type="entry name" value="Na/solute_symporter_CS"/>
</dbReference>
<evidence type="ECO:0000256" key="5">
    <source>
        <dbReference type="ARBA" id="ARBA00023136"/>
    </source>
</evidence>
<dbReference type="eggNOG" id="KOG2349">
    <property type="taxonomic scope" value="Eukaryota"/>
</dbReference>
<feature type="transmembrane region" description="Helical" evidence="7">
    <location>
        <begin position="404"/>
        <end position="423"/>
    </location>
</feature>
<dbReference type="PANTHER" id="PTHR11819:SF195">
    <property type="entry name" value="SODIUM_GLUCOSE COTRANSPORTER 4"/>
    <property type="match status" value="1"/>
</dbReference>
<comment type="similarity">
    <text evidence="2 6">Belongs to the sodium:solute symporter (SSF) (TC 2.A.21) family.</text>
</comment>
<feature type="transmembrane region" description="Helical" evidence="7">
    <location>
        <begin position="254"/>
        <end position="272"/>
    </location>
</feature>
<dbReference type="EMBL" id="AMQM01004782">
    <property type="status" value="NOT_ANNOTATED_CDS"/>
    <property type="molecule type" value="Genomic_DNA"/>
</dbReference>
<feature type="transmembrane region" description="Helical" evidence="7">
    <location>
        <begin position="506"/>
        <end position="530"/>
    </location>
</feature>
<dbReference type="PROSITE" id="PS50283">
    <property type="entry name" value="NA_SOLUT_SYMP_3"/>
    <property type="match status" value="1"/>
</dbReference>
<sequence>MGYLEWLDICIIVAYFVAILSVGLLATYYANKNSSLGFFLAGKSMTFIPLAGSIFASNMGAPNVVGLSGSAAASGFAPVMFEWQAIIALIALGWIFAPIYLASGTYTMPEFLQKRFGGARLRICCSIAQLLIGVITGISMEIYAASIFLHKLLGWNVYLSTVIILVITAVYTIGGGLTAVIYTDTLQAVILVVGTAVVSVKALMEVGGYNSMLEQFQKAASNMTYVEHQLYNNLSCGFPPADSFHVFRSTESDFPWPGVVFGMIPLAIYCWCTQQVIVQRNLSAKTVIHSKVGCLLAGYLKILPFFLFIIPGMISRILYPDDVACSSPEICQEKCGNPAGCTNIAYPMLVLNILPKGVKGLMLAALLSALMSSLTSYYNSGSSLFTLDIYSHFRKKASEHEKVLVGRLFGLFLVCLSVAWLPILQSVQGSQLWNYSQAVYSCLTPPWTVVYMLGVFWSRATEQGAWWGLIVGLVVGFIRMVLDFSYKTAYCGSSEVVERPGILEKVHYLLFAVILCVITFIVMVVVSLLTKRQSPKELERVTWWTRKSKLSPNSTDSRTQETEIEISFVEQNDTNNNSLINTANENRDAITASIEKESSTSVVVKKHSLPWRVYAFMCGATLEDDEKIISEEEKMKVYREMTNINEDPFWSRVCDINALILLAILFFLFGFFS</sequence>
<evidence type="ECO:0000256" key="1">
    <source>
        <dbReference type="ARBA" id="ARBA00004141"/>
    </source>
</evidence>
<dbReference type="HOGENOM" id="CLU_018808_9_2_1"/>
<dbReference type="EMBL" id="KB096676">
    <property type="protein sequence ID" value="ESO03117.1"/>
    <property type="molecule type" value="Genomic_DNA"/>
</dbReference>
<dbReference type="PANTHER" id="PTHR11819">
    <property type="entry name" value="SOLUTE CARRIER FAMILY 5"/>
    <property type="match status" value="1"/>
</dbReference>
<dbReference type="STRING" id="6412.T1F7G9"/>
<feature type="transmembrane region" description="Helical" evidence="7">
    <location>
        <begin position="123"/>
        <end position="149"/>
    </location>
</feature>
<dbReference type="InParanoid" id="T1F7G9"/>
<evidence type="ECO:0000313" key="9">
    <source>
        <dbReference type="EnsemblMetazoa" id="HelroP174005"/>
    </source>
</evidence>
<evidence type="ECO:0000256" key="2">
    <source>
        <dbReference type="ARBA" id="ARBA00006434"/>
    </source>
</evidence>
<reference evidence="10" key="1">
    <citation type="submission" date="2012-12" db="EMBL/GenBank/DDBJ databases">
        <authorList>
            <person name="Hellsten U."/>
            <person name="Grimwood J."/>
            <person name="Chapman J.A."/>
            <person name="Shapiro H."/>
            <person name="Aerts A."/>
            <person name="Otillar R.P."/>
            <person name="Terry A.Y."/>
            <person name="Boore J.L."/>
            <person name="Simakov O."/>
            <person name="Marletaz F."/>
            <person name="Cho S.-J."/>
            <person name="Edsinger-Gonzales E."/>
            <person name="Havlak P."/>
            <person name="Kuo D.-H."/>
            <person name="Larsson T."/>
            <person name="Lv J."/>
            <person name="Arendt D."/>
            <person name="Savage R."/>
            <person name="Osoegawa K."/>
            <person name="de Jong P."/>
            <person name="Lindberg D.R."/>
            <person name="Seaver E.C."/>
            <person name="Weisblat D.A."/>
            <person name="Putnam N.H."/>
            <person name="Grigoriev I.V."/>
            <person name="Rokhsar D.S."/>
        </authorList>
    </citation>
    <scope>NUCLEOTIDE SEQUENCE</scope>
</reference>
<reference evidence="8 10" key="2">
    <citation type="journal article" date="2013" name="Nature">
        <title>Insights into bilaterian evolution from three spiralian genomes.</title>
        <authorList>
            <person name="Simakov O."/>
            <person name="Marletaz F."/>
            <person name="Cho S.J."/>
            <person name="Edsinger-Gonzales E."/>
            <person name="Havlak P."/>
            <person name="Hellsten U."/>
            <person name="Kuo D.H."/>
            <person name="Larsson T."/>
            <person name="Lv J."/>
            <person name="Arendt D."/>
            <person name="Savage R."/>
            <person name="Osoegawa K."/>
            <person name="de Jong P."/>
            <person name="Grimwood J."/>
            <person name="Chapman J.A."/>
            <person name="Shapiro H."/>
            <person name="Aerts A."/>
            <person name="Otillar R.P."/>
            <person name="Terry A.Y."/>
            <person name="Boore J.L."/>
            <person name="Grigoriev I.V."/>
            <person name="Lindberg D.R."/>
            <person name="Seaver E.C."/>
            <person name="Weisblat D.A."/>
            <person name="Putnam N.H."/>
            <person name="Rokhsar D.S."/>
        </authorList>
    </citation>
    <scope>NUCLEOTIDE SEQUENCE</scope>
</reference>
<accession>T1F7G9</accession>
<organism evidence="9 10">
    <name type="scientific">Helobdella robusta</name>
    <name type="common">Californian leech</name>
    <dbReference type="NCBI Taxonomy" id="6412"/>
    <lineage>
        <taxon>Eukaryota</taxon>
        <taxon>Metazoa</taxon>
        <taxon>Spiralia</taxon>
        <taxon>Lophotrochozoa</taxon>
        <taxon>Annelida</taxon>
        <taxon>Clitellata</taxon>
        <taxon>Hirudinea</taxon>
        <taxon>Rhynchobdellida</taxon>
        <taxon>Glossiphoniidae</taxon>
        <taxon>Helobdella</taxon>
    </lineage>
</organism>
<proteinExistence type="inferred from homology"/>
<dbReference type="GeneID" id="20204768"/>
<name>T1F7G9_HELRO</name>
<dbReference type="OMA" id="ATANRCK"/>
<dbReference type="Pfam" id="PF00474">
    <property type="entry name" value="SSF"/>
    <property type="match status" value="1"/>
</dbReference>
<feature type="transmembrane region" description="Helical" evidence="7">
    <location>
        <begin position="36"/>
        <end position="56"/>
    </location>
</feature>
<dbReference type="InterPro" id="IPR001734">
    <property type="entry name" value="Na/solute_symporter"/>
</dbReference>